<name>A0ABU2M727_9ACTN</name>
<evidence type="ECO:0000313" key="3">
    <source>
        <dbReference type="Proteomes" id="UP001183390"/>
    </source>
</evidence>
<reference evidence="3" key="1">
    <citation type="submission" date="2023-07" db="EMBL/GenBank/DDBJ databases">
        <title>30 novel species of actinomycetes from the DSMZ collection.</title>
        <authorList>
            <person name="Nouioui I."/>
        </authorList>
    </citation>
    <scope>NUCLEOTIDE SEQUENCE [LARGE SCALE GENOMIC DNA]</scope>
    <source>
        <strain evidence="3">DSM 44743</strain>
    </source>
</reference>
<dbReference type="Gene3D" id="1.10.260.40">
    <property type="entry name" value="lambda repressor-like DNA-binding domains"/>
    <property type="match status" value="1"/>
</dbReference>
<gene>
    <name evidence="2" type="ORF">RM479_06355</name>
</gene>
<dbReference type="Pfam" id="PF13560">
    <property type="entry name" value="HTH_31"/>
    <property type="match status" value="1"/>
</dbReference>
<protein>
    <submittedName>
        <fullName evidence="2">Helix-turn-helix transcriptional regulator</fullName>
    </submittedName>
</protein>
<dbReference type="Proteomes" id="UP001183390">
    <property type="component" value="Unassembled WGS sequence"/>
</dbReference>
<sequence length="295" mass="33055">MTSSPPLSKRRLSRLLRESRETAGLTADQVTERARELGATRWSASKITRLERDEWVRPKLEDVEVLLDIYGISDLSERDEFMRLAKEARQKRWWASYADVIGQGELTGLEPGASRIRDVGLTVVPGLLQTQVYARAVVVGGGIVDQEEIDRRVEARMLRQRILDPQADGPTYWCILDEAALRKIPVELREQQIQHLITIQRPDLRVQVLPDIAGLHAAIAGGFTILDFAEDSGLVYTESAARQQVLDDANDVEAFDLVYQYVSASALGVQESIQFMEDLLPDPPSQGSMRCNPTT</sequence>
<accession>A0ABU2M727</accession>
<dbReference type="Pfam" id="PF19054">
    <property type="entry name" value="DUF5753"/>
    <property type="match status" value="1"/>
</dbReference>
<dbReference type="InterPro" id="IPR010982">
    <property type="entry name" value="Lambda_DNA-bd_dom_sf"/>
</dbReference>
<dbReference type="RefSeq" id="WP_311510780.1">
    <property type="nucleotide sequence ID" value="NZ_JAVREP010000003.1"/>
</dbReference>
<dbReference type="InterPro" id="IPR043917">
    <property type="entry name" value="DUF5753"/>
</dbReference>
<evidence type="ECO:0000259" key="1">
    <source>
        <dbReference type="Pfam" id="PF19054"/>
    </source>
</evidence>
<comment type="caution">
    <text evidence="2">The sequence shown here is derived from an EMBL/GenBank/DDBJ whole genome shotgun (WGS) entry which is preliminary data.</text>
</comment>
<proteinExistence type="predicted"/>
<feature type="domain" description="DUF5753" evidence="1">
    <location>
        <begin position="105"/>
        <end position="277"/>
    </location>
</feature>
<keyword evidence="3" id="KW-1185">Reference proteome</keyword>
<dbReference type="CDD" id="cd00093">
    <property type="entry name" value="HTH_XRE"/>
    <property type="match status" value="1"/>
</dbReference>
<dbReference type="InterPro" id="IPR001387">
    <property type="entry name" value="Cro/C1-type_HTH"/>
</dbReference>
<evidence type="ECO:0000313" key="2">
    <source>
        <dbReference type="EMBL" id="MDT0328031.1"/>
    </source>
</evidence>
<organism evidence="2 3">
    <name type="scientific">Nocardiopsis lambiniae</name>
    <dbReference type="NCBI Taxonomy" id="3075539"/>
    <lineage>
        <taxon>Bacteria</taxon>
        <taxon>Bacillati</taxon>
        <taxon>Actinomycetota</taxon>
        <taxon>Actinomycetes</taxon>
        <taxon>Streptosporangiales</taxon>
        <taxon>Nocardiopsidaceae</taxon>
        <taxon>Nocardiopsis</taxon>
    </lineage>
</organism>
<dbReference type="EMBL" id="JAVREP010000003">
    <property type="protein sequence ID" value="MDT0328031.1"/>
    <property type="molecule type" value="Genomic_DNA"/>
</dbReference>